<dbReference type="VEuPathDB" id="VectorBase:ISCI024386"/>
<dbReference type="EnsemblMetazoa" id="ISCW024386-RA">
    <property type="protein sequence ID" value="ISCW024386-PA"/>
    <property type="gene ID" value="ISCW024386"/>
</dbReference>
<dbReference type="HOGENOM" id="CLU_1006739_0_0_1"/>
<evidence type="ECO:0000313" key="4">
    <source>
        <dbReference type="Proteomes" id="UP000001555"/>
    </source>
</evidence>
<protein>
    <submittedName>
        <fullName evidence="2 3">Uncharacterized protein</fullName>
    </submittedName>
</protein>
<feature type="coiled-coil region" evidence="1">
    <location>
        <begin position="158"/>
        <end position="273"/>
    </location>
</feature>
<dbReference type="PaxDb" id="6945-B7PLT1"/>
<evidence type="ECO:0000313" key="2">
    <source>
        <dbReference type="EMBL" id="EEC07553.1"/>
    </source>
</evidence>
<reference evidence="3" key="2">
    <citation type="submission" date="2020-05" db="UniProtKB">
        <authorList>
            <consortium name="EnsemblMetazoa"/>
        </authorList>
    </citation>
    <scope>IDENTIFICATION</scope>
    <source>
        <strain evidence="3">wikel</strain>
    </source>
</reference>
<feature type="non-terminal residue" evidence="2">
    <location>
        <position position="277"/>
    </location>
</feature>
<dbReference type="VEuPathDB" id="VectorBase:ISCP_016776"/>
<dbReference type="EMBL" id="DS742775">
    <property type="protein sequence ID" value="EEC07553.1"/>
    <property type="molecule type" value="Genomic_DNA"/>
</dbReference>
<dbReference type="InParanoid" id="B7PLT1"/>
<accession>B7PLT1</accession>
<gene>
    <name evidence="2" type="ORF">IscW_ISCW024386</name>
</gene>
<keyword evidence="1" id="KW-0175">Coiled coil</keyword>
<feature type="coiled-coil region" evidence="1">
    <location>
        <begin position="60"/>
        <end position="87"/>
    </location>
</feature>
<sequence length="277" mass="30894">QSFLAESEQALRLAEELGRSLRGEVSSLGAKLRVSEEETRALQEANADLQTLVTTGGKQIREVQSRLEDLSQQHAAAEQEAVASRKAIEALRLHNESLQSSLATSEGGRAAAVQIELALQEQLRQVLVAREEDTSSLHELRQHCEVLSSRNEAGEALLNSTCAQLADAQARCDRLDNENRALNDRIRDFEVRMTDLLRLKEQAEDRCSSRLREKEENERHLMEQVQTLSSEALDSASLVKGLQAEVLRLSQEVDRLMREVERLAAEVEDASKKASDS</sequence>
<dbReference type="Proteomes" id="UP000001555">
    <property type="component" value="Unassembled WGS sequence"/>
</dbReference>
<evidence type="ECO:0000256" key="1">
    <source>
        <dbReference type="SAM" id="Coils"/>
    </source>
</evidence>
<keyword evidence="4" id="KW-1185">Reference proteome</keyword>
<proteinExistence type="predicted"/>
<evidence type="ECO:0000313" key="3">
    <source>
        <dbReference type="EnsemblMetazoa" id="ISCW024386-PA"/>
    </source>
</evidence>
<reference evidence="2 4" key="1">
    <citation type="submission" date="2008-03" db="EMBL/GenBank/DDBJ databases">
        <title>Annotation of Ixodes scapularis.</title>
        <authorList>
            <consortium name="Ixodes scapularis Genome Project Consortium"/>
            <person name="Caler E."/>
            <person name="Hannick L.I."/>
            <person name="Bidwell S."/>
            <person name="Joardar V."/>
            <person name="Thiagarajan M."/>
            <person name="Amedeo P."/>
            <person name="Galinsky K.J."/>
            <person name="Schobel S."/>
            <person name="Inman J."/>
            <person name="Hostetler J."/>
            <person name="Miller J."/>
            <person name="Hammond M."/>
            <person name="Megy K."/>
            <person name="Lawson D."/>
            <person name="Kodira C."/>
            <person name="Sutton G."/>
            <person name="Meyer J."/>
            <person name="Hill C.A."/>
            <person name="Birren B."/>
            <person name="Nene V."/>
            <person name="Collins F."/>
            <person name="Alarcon-Chaidez F."/>
            <person name="Wikel S."/>
            <person name="Strausberg R."/>
        </authorList>
    </citation>
    <scope>NUCLEOTIDE SEQUENCE [LARGE SCALE GENOMIC DNA]</scope>
    <source>
        <strain evidence="4">Wikel</strain>
        <strain evidence="2">Wikel colony</strain>
    </source>
</reference>
<name>B7PLT1_IXOSC</name>
<organism>
    <name type="scientific">Ixodes scapularis</name>
    <name type="common">Black-legged tick</name>
    <name type="synonym">Deer tick</name>
    <dbReference type="NCBI Taxonomy" id="6945"/>
    <lineage>
        <taxon>Eukaryota</taxon>
        <taxon>Metazoa</taxon>
        <taxon>Ecdysozoa</taxon>
        <taxon>Arthropoda</taxon>
        <taxon>Chelicerata</taxon>
        <taxon>Arachnida</taxon>
        <taxon>Acari</taxon>
        <taxon>Parasitiformes</taxon>
        <taxon>Ixodida</taxon>
        <taxon>Ixodoidea</taxon>
        <taxon>Ixodidae</taxon>
        <taxon>Ixodinae</taxon>
        <taxon>Ixodes</taxon>
    </lineage>
</organism>
<dbReference type="VEuPathDB" id="VectorBase:ISCW024386"/>
<dbReference type="AlphaFoldDB" id="B7PLT1"/>
<dbReference type="EMBL" id="ABJB010695311">
    <property type="status" value="NOT_ANNOTATED_CDS"/>
    <property type="molecule type" value="Genomic_DNA"/>
</dbReference>
<feature type="non-terminal residue" evidence="2">
    <location>
        <position position="1"/>
    </location>
</feature>
<dbReference type="OrthoDB" id="2436455at2759"/>